<dbReference type="CDD" id="cd01292">
    <property type="entry name" value="metallo-dependent_hydrolases"/>
    <property type="match status" value="1"/>
</dbReference>
<gene>
    <name evidence="2" type="ORF">UG56_004640</name>
</gene>
<dbReference type="STRING" id="1844.UG56_004640"/>
<accession>A0A1J4NBI1</accession>
<sequence>MITRDGKNYFIVDGHIHIWDGSDENCLNDYGKGWTQCFFDYHNGLSPEEEKWSKERFAKIEKADVVKDVLDNGGVDVAIFNPTVLSAFYKTGFRREKEALELVEENPGRFILNTSWDPRFGEEGLELLEKEASERKIQGVKLYTAEWQGDSRGYSLTDPMAYRYLEKSQELGIKNIHIHKGPTVWPLDRDAFDVHDVDHVATDFQDLNFIVEHIGLPRLEDFCWIATQERNVYAGMAVAMPFVHAKPRYFEQIMGELLYWLGEDKICFGSDYAIWTPRWLVERFLDFQFSEGSEYDAITDDQKAKVLGLNAARLYDIEVPEGVVGGAEVDALVEVVA</sequence>
<evidence type="ECO:0000313" key="2">
    <source>
        <dbReference type="EMBL" id="OIJ27992.1"/>
    </source>
</evidence>
<evidence type="ECO:0000259" key="1">
    <source>
        <dbReference type="Pfam" id="PF04909"/>
    </source>
</evidence>
<dbReference type="GO" id="GO:0016787">
    <property type="term" value="F:hydrolase activity"/>
    <property type="evidence" value="ECO:0007669"/>
    <property type="project" value="UniProtKB-KW"/>
</dbReference>
<dbReference type="InterPro" id="IPR006680">
    <property type="entry name" value="Amidohydro-rel"/>
</dbReference>
<dbReference type="PANTHER" id="PTHR42889">
    <property type="entry name" value="BLR3681 PROTEIN"/>
    <property type="match status" value="1"/>
</dbReference>
<protein>
    <submittedName>
        <fullName evidence="2">Amidohydrolase</fullName>
    </submittedName>
</protein>
<dbReference type="Proteomes" id="UP000033772">
    <property type="component" value="Unassembled WGS sequence"/>
</dbReference>
<dbReference type="InterPro" id="IPR032466">
    <property type="entry name" value="Metal_Hydrolase"/>
</dbReference>
<evidence type="ECO:0000313" key="3">
    <source>
        <dbReference type="Proteomes" id="UP000033772"/>
    </source>
</evidence>
<proteinExistence type="predicted"/>
<dbReference type="AlphaFoldDB" id="A0A1J4NBI1"/>
<reference evidence="2" key="1">
    <citation type="submission" date="2016-10" db="EMBL/GenBank/DDBJ databases">
        <title>Draft Genome Sequence of Nocardioides luteus Strain BAFB, an Alkane-Degrading Bacterium Isolated from JP-7 Polluted Soil.</title>
        <authorList>
            <person name="Brown L."/>
            <person name="Ruiz O.N."/>
            <person name="Gunasekera T."/>
        </authorList>
    </citation>
    <scope>NUCLEOTIDE SEQUENCE [LARGE SCALE GENOMIC DNA]</scope>
    <source>
        <strain evidence="2">BAFB</strain>
    </source>
</reference>
<keyword evidence="3" id="KW-1185">Reference proteome</keyword>
<feature type="domain" description="Amidohydrolase-related" evidence="1">
    <location>
        <begin position="12"/>
        <end position="317"/>
    </location>
</feature>
<dbReference type="Gene3D" id="3.20.20.140">
    <property type="entry name" value="Metal-dependent hydrolases"/>
    <property type="match status" value="1"/>
</dbReference>
<dbReference type="PANTHER" id="PTHR42889:SF1">
    <property type="entry name" value="BLR3681 PROTEIN"/>
    <property type="match status" value="1"/>
</dbReference>
<dbReference type="OrthoDB" id="7325417at2"/>
<dbReference type="EMBL" id="JZDQ02000005">
    <property type="protein sequence ID" value="OIJ27992.1"/>
    <property type="molecule type" value="Genomic_DNA"/>
</dbReference>
<organism evidence="2 3">
    <name type="scientific">Nocardioides luteus</name>
    <dbReference type="NCBI Taxonomy" id="1844"/>
    <lineage>
        <taxon>Bacteria</taxon>
        <taxon>Bacillati</taxon>
        <taxon>Actinomycetota</taxon>
        <taxon>Actinomycetes</taxon>
        <taxon>Propionibacteriales</taxon>
        <taxon>Nocardioidaceae</taxon>
        <taxon>Nocardioides</taxon>
    </lineage>
</organism>
<dbReference type="Pfam" id="PF04909">
    <property type="entry name" value="Amidohydro_2"/>
    <property type="match status" value="1"/>
</dbReference>
<dbReference type="RefSeq" id="WP_045546891.1">
    <property type="nucleotide sequence ID" value="NZ_JZDQ02000005.1"/>
</dbReference>
<comment type="caution">
    <text evidence="2">The sequence shown here is derived from an EMBL/GenBank/DDBJ whole genome shotgun (WGS) entry which is preliminary data.</text>
</comment>
<dbReference type="SUPFAM" id="SSF51556">
    <property type="entry name" value="Metallo-dependent hydrolases"/>
    <property type="match status" value="1"/>
</dbReference>
<name>A0A1J4NBI1_9ACTN</name>